<dbReference type="Gene3D" id="3.40.50.10330">
    <property type="entry name" value="Probable inorganic polyphosphate/atp-NAD kinase, domain 1"/>
    <property type="match status" value="1"/>
</dbReference>
<keyword evidence="2" id="KW-0547">Nucleotide-binding</keyword>
<dbReference type="SMART" id="SM00046">
    <property type="entry name" value="DAGKc"/>
    <property type="match status" value="1"/>
</dbReference>
<gene>
    <name evidence="6" type="ORF">ACFSVN_07320</name>
</gene>
<evidence type="ECO:0000256" key="2">
    <source>
        <dbReference type="ARBA" id="ARBA00022741"/>
    </source>
</evidence>
<dbReference type="Gene3D" id="2.60.200.40">
    <property type="match status" value="1"/>
</dbReference>
<protein>
    <submittedName>
        <fullName evidence="6">Diacylglycerol/lipid kinase family protein</fullName>
        <ecNumber evidence="6">2.7.1.-</ecNumber>
    </submittedName>
</protein>
<organism evidence="6 7">
    <name type="scientific">Gracilimonas halophila</name>
    <dbReference type="NCBI Taxonomy" id="1834464"/>
    <lineage>
        <taxon>Bacteria</taxon>
        <taxon>Pseudomonadati</taxon>
        <taxon>Balneolota</taxon>
        <taxon>Balneolia</taxon>
        <taxon>Balneolales</taxon>
        <taxon>Balneolaceae</taxon>
        <taxon>Gracilimonas</taxon>
    </lineage>
</organism>
<dbReference type="RefSeq" id="WP_390300532.1">
    <property type="nucleotide sequence ID" value="NZ_JBHULI010000024.1"/>
</dbReference>
<keyword evidence="1 6" id="KW-0808">Transferase</keyword>
<proteinExistence type="predicted"/>
<dbReference type="Pfam" id="PF00781">
    <property type="entry name" value="DAGK_cat"/>
    <property type="match status" value="1"/>
</dbReference>
<keyword evidence="4" id="KW-0067">ATP-binding</keyword>
<dbReference type="EMBL" id="JBHULI010000024">
    <property type="protein sequence ID" value="MFD2532251.1"/>
    <property type="molecule type" value="Genomic_DNA"/>
</dbReference>
<name>A0ABW5JHN1_9BACT</name>
<dbReference type="InterPro" id="IPR050187">
    <property type="entry name" value="Lipid_Phosphate_FormReg"/>
</dbReference>
<evidence type="ECO:0000259" key="5">
    <source>
        <dbReference type="PROSITE" id="PS50146"/>
    </source>
</evidence>
<dbReference type="Pfam" id="PF19279">
    <property type="entry name" value="YegS_C"/>
    <property type="match status" value="1"/>
</dbReference>
<evidence type="ECO:0000256" key="4">
    <source>
        <dbReference type="ARBA" id="ARBA00022840"/>
    </source>
</evidence>
<dbReference type="Proteomes" id="UP001597460">
    <property type="component" value="Unassembled WGS sequence"/>
</dbReference>
<accession>A0ABW5JHN1</accession>
<evidence type="ECO:0000256" key="3">
    <source>
        <dbReference type="ARBA" id="ARBA00022777"/>
    </source>
</evidence>
<dbReference type="PROSITE" id="PS50146">
    <property type="entry name" value="DAGK"/>
    <property type="match status" value="1"/>
</dbReference>
<evidence type="ECO:0000313" key="6">
    <source>
        <dbReference type="EMBL" id="MFD2532251.1"/>
    </source>
</evidence>
<dbReference type="EC" id="2.7.1.-" evidence="6"/>
<keyword evidence="3 6" id="KW-0418">Kinase</keyword>
<dbReference type="PANTHER" id="PTHR12358">
    <property type="entry name" value="SPHINGOSINE KINASE"/>
    <property type="match status" value="1"/>
</dbReference>
<keyword evidence="7" id="KW-1185">Reference proteome</keyword>
<dbReference type="PANTHER" id="PTHR12358:SF106">
    <property type="entry name" value="LIPID KINASE YEGS"/>
    <property type="match status" value="1"/>
</dbReference>
<dbReference type="SUPFAM" id="SSF111331">
    <property type="entry name" value="NAD kinase/diacylglycerol kinase-like"/>
    <property type="match status" value="1"/>
</dbReference>
<evidence type="ECO:0000256" key="1">
    <source>
        <dbReference type="ARBA" id="ARBA00022679"/>
    </source>
</evidence>
<evidence type="ECO:0000313" key="7">
    <source>
        <dbReference type="Proteomes" id="UP001597460"/>
    </source>
</evidence>
<feature type="domain" description="DAGKc" evidence="5">
    <location>
        <begin position="2"/>
        <end position="132"/>
    </location>
</feature>
<comment type="caution">
    <text evidence="6">The sequence shown here is derived from an EMBL/GenBank/DDBJ whole genome shotgun (WGS) entry which is preliminary data.</text>
</comment>
<sequence length="249" mass="27662">MSLDSTYCFIINCSSNSYRAESFFKERETVLRRELPGHSEFIYIQKGDSILEIAREKALVYSHIIACGGDGTVNRVANAIIGTQAVMGVIPLGSGNDFAQNIGLYLNFEKDLQVFLGDQRTSVDVIKTEWGYFLNTFGIGVDGLTNYYSNNSPFKHGGLKYFWAGLRALFESEPFTVSVKTGESGTVFEGNAWMAAIANGKTEGGRYEISPDSVNHDGEIELILVKKVSKSRLVYEFIKLYLAILLKKV</sequence>
<dbReference type="InterPro" id="IPR001206">
    <property type="entry name" value="Diacylglycerol_kinase_cat_dom"/>
</dbReference>
<dbReference type="InterPro" id="IPR045540">
    <property type="entry name" value="YegS/DAGK_C"/>
</dbReference>
<dbReference type="InterPro" id="IPR017438">
    <property type="entry name" value="ATP-NAD_kinase_N"/>
</dbReference>
<reference evidence="7" key="1">
    <citation type="journal article" date="2019" name="Int. J. Syst. Evol. Microbiol.">
        <title>The Global Catalogue of Microorganisms (GCM) 10K type strain sequencing project: providing services to taxonomists for standard genome sequencing and annotation.</title>
        <authorList>
            <consortium name="The Broad Institute Genomics Platform"/>
            <consortium name="The Broad Institute Genome Sequencing Center for Infectious Disease"/>
            <person name="Wu L."/>
            <person name="Ma J."/>
        </authorList>
    </citation>
    <scope>NUCLEOTIDE SEQUENCE [LARGE SCALE GENOMIC DNA]</scope>
    <source>
        <strain evidence="7">KCTC 52042</strain>
    </source>
</reference>
<dbReference type="GO" id="GO:0016301">
    <property type="term" value="F:kinase activity"/>
    <property type="evidence" value="ECO:0007669"/>
    <property type="project" value="UniProtKB-KW"/>
</dbReference>
<dbReference type="InterPro" id="IPR016064">
    <property type="entry name" value="NAD/diacylglycerol_kinase_sf"/>
</dbReference>